<dbReference type="SUPFAM" id="SSF161098">
    <property type="entry name" value="MetI-like"/>
    <property type="match status" value="1"/>
</dbReference>
<feature type="transmembrane region" description="Helical" evidence="8">
    <location>
        <begin position="118"/>
        <end position="138"/>
    </location>
</feature>
<dbReference type="Pfam" id="PF00528">
    <property type="entry name" value="BPD_transp_1"/>
    <property type="match status" value="1"/>
</dbReference>
<dbReference type="CDD" id="cd06261">
    <property type="entry name" value="TM_PBP2"/>
    <property type="match status" value="1"/>
</dbReference>
<feature type="transmembrane region" description="Helical" evidence="8">
    <location>
        <begin position="76"/>
        <end position="97"/>
    </location>
</feature>
<gene>
    <name evidence="10" type="ORF">NPRO_09250</name>
</gene>
<evidence type="ECO:0000256" key="4">
    <source>
        <dbReference type="ARBA" id="ARBA00022475"/>
    </source>
</evidence>
<feature type="transmembrane region" description="Helical" evidence="8">
    <location>
        <begin position="144"/>
        <end position="162"/>
    </location>
</feature>
<dbReference type="PANTHER" id="PTHR43470:SF5">
    <property type="entry name" value="PHOSPHATE TRANSPORT SYSTEM PERMEASE PROTEIN PSTA"/>
    <property type="match status" value="1"/>
</dbReference>
<dbReference type="InterPro" id="IPR005672">
    <property type="entry name" value="Phosphate_PstA"/>
</dbReference>
<dbReference type="Gene3D" id="1.10.3720.10">
    <property type="entry name" value="MetI-like"/>
    <property type="match status" value="1"/>
</dbReference>
<keyword evidence="6 8" id="KW-1133">Transmembrane helix</keyword>
<evidence type="ECO:0000256" key="5">
    <source>
        <dbReference type="ARBA" id="ARBA00022692"/>
    </source>
</evidence>
<dbReference type="InterPro" id="IPR035906">
    <property type="entry name" value="MetI-like_sf"/>
</dbReference>
<feature type="transmembrane region" description="Helical" evidence="8">
    <location>
        <begin position="20"/>
        <end position="43"/>
    </location>
</feature>
<feature type="domain" description="ABC transmembrane type-1" evidence="9">
    <location>
        <begin position="72"/>
        <end position="279"/>
    </location>
</feature>
<reference evidence="10" key="1">
    <citation type="journal article" name="DNA Res.">
        <title>The physiological potential of anammox bacteria as revealed by their core genome structure.</title>
        <authorList>
            <person name="Okubo T."/>
            <person name="Toyoda A."/>
            <person name="Fukuhara K."/>
            <person name="Uchiyama I."/>
            <person name="Harigaya Y."/>
            <person name="Kuroiwa M."/>
            <person name="Suzuki T."/>
            <person name="Murakami Y."/>
            <person name="Suwa Y."/>
            <person name="Takami H."/>
        </authorList>
    </citation>
    <scope>NUCLEOTIDE SEQUENCE</scope>
    <source>
        <strain evidence="10">317325-2</strain>
    </source>
</reference>
<dbReference type="PANTHER" id="PTHR43470">
    <property type="entry name" value="PHOSPHATE TRANSPORT SYSTEM PERMEASE PROTEIN PSTA-RELATED"/>
    <property type="match status" value="1"/>
</dbReference>
<evidence type="ECO:0000313" key="10">
    <source>
        <dbReference type="EMBL" id="BBO23330.1"/>
    </source>
</evidence>
<evidence type="ECO:0000313" key="11">
    <source>
        <dbReference type="Proteomes" id="UP000662873"/>
    </source>
</evidence>
<dbReference type="EMBL" id="AP021858">
    <property type="protein sequence ID" value="BBO23330.1"/>
    <property type="molecule type" value="Genomic_DNA"/>
</dbReference>
<dbReference type="GO" id="GO:0035435">
    <property type="term" value="P:phosphate ion transmembrane transport"/>
    <property type="evidence" value="ECO:0007669"/>
    <property type="project" value="InterPro"/>
</dbReference>
<dbReference type="AlphaFoldDB" id="A0A809R710"/>
<keyword evidence="5 8" id="KW-0812">Transmembrane</keyword>
<organism evidence="10 11">
    <name type="scientific">Candidatus Nitrosymbiomonas proteolyticus</name>
    <dbReference type="NCBI Taxonomy" id="2608984"/>
    <lineage>
        <taxon>Bacteria</taxon>
        <taxon>Bacillati</taxon>
        <taxon>Armatimonadota</taxon>
        <taxon>Armatimonadota incertae sedis</taxon>
        <taxon>Candidatus Nitrosymbiomonas</taxon>
    </lineage>
</organism>
<name>A0A809R710_9BACT</name>
<evidence type="ECO:0000259" key="9">
    <source>
        <dbReference type="PROSITE" id="PS50928"/>
    </source>
</evidence>
<evidence type="ECO:0000256" key="2">
    <source>
        <dbReference type="ARBA" id="ARBA00007069"/>
    </source>
</evidence>
<evidence type="ECO:0000256" key="1">
    <source>
        <dbReference type="ARBA" id="ARBA00004651"/>
    </source>
</evidence>
<protein>
    <recommendedName>
        <fullName evidence="8">Phosphate transport system permease protein PstA</fullName>
    </recommendedName>
</protein>
<dbReference type="KEGG" id="npy:NPRO_09250"/>
<accession>A0A809R710</accession>
<comment type="similarity">
    <text evidence="2 8">Belongs to the binding-protein-dependent transport system permease family. CysTW subfamily.</text>
</comment>
<dbReference type="InterPro" id="IPR000515">
    <property type="entry name" value="MetI-like"/>
</dbReference>
<feature type="transmembrane region" description="Helical" evidence="8">
    <location>
        <begin position="193"/>
        <end position="213"/>
    </location>
</feature>
<dbReference type="NCBIfam" id="TIGR00974">
    <property type="entry name" value="3a0107s02c"/>
    <property type="match status" value="1"/>
</dbReference>
<keyword evidence="7 8" id="KW-0472">Membrane</keyword>
<dbReference type="GO" id="GO:0005886">
    <property type="term" value="C:plasma membrane"/>
    <property type="evidence" value="ECO:0007669"/>
    <property type="project" value="UniProtKB-SubCell"/>
</dbReference>
<sequence>MTRRRYAKKLTMRSAANSVFTVLTFVATSFAVVLLVVLLWKIAVDGLPGLSWDFLKSVPSRFPEKSGIYSPLMGSLWVIVLTGLISIPIGIAAGIYLEEMTNQKNRVAAFIQINISNLAGVPSIVYGMLGLALFVRWMDLGRSVLSGALTLSLLILPMLITVTQEALRAVPGSLREASYALGATQLQTIRRQVLPNAASGIFTGIILSLSRAMGETAPLIMVGAVAYVRFAPKHPLDSFTVLPMQIFSWSEKPQKGFHEAAASAIIVLVVLLLVMNSVAIVLRSRNRKAYK</sequence>
<evidence type="ECO:0000256" key="6">
    <source>
        <dbReference type="ARBA" id="ARBA00022989"/>
    </source>
</evidence>
<dbReference type="GO" id="GO:0005315">
    <property type="term" value="F:phosphate transmembrane transporter activity"/>
    <property type="evidence" value="ECO:0007669"/>
    <property type="project" value="InterPro"/>
</dbReference>
<evidence type="ECO:0000256" key="3">
    <source>
        <dbReference type="ARBA" id="ARBA00022448"/>
    </source>
</evidence>
<keyword evidence="4 8" id="KW-1003">Cell membrane</keyword>
<evidence type="ECO:0000256" key="8">
    <source>
        <dbReference type="RuleBase" id="RU363043"/>
    </source>
</evidence>
<feature type="transmembrane region" description="Helical" evidence="8">
    <location>
        <begin position="260"/>
        <end position="282"/>
    </location>
</feature>
<dbReference type="PROSITE" id="PS50928">
    <property type="entry name" value="ABC_TM1"/>
    <property type="match status" value="1"/>
</dbReference>
<evidence type="ECO:0000256" key="7">
    <source>
        <dbReference type="ARBA" id="ARBA00023136"/>
    </source>
</evidence>
<dbReference type="Proteomes" id="UP000662873">
    <property type="component" value="Chromosome"/>
</dbReference>
<comment type="subcellular location">
    <subcellularLocation>
        <location evidence="1 8">Cell membrane</location>
        <topology evidence="1 8">Multi-pass membrane protein</topology>
    </subcellularLocation>
</comment>
<keyword evidence="3" id="KW-0813">Transport</keyword>
<proteinExistence type="inferred from homology"/>